<accession>A0A518J1V6</accession>
<keyword evidence="2" id="KW-0808">Transferase</keyword>
<dbReference type="InterPro" id="IPR050834">
    <property type="entry name" value="Glycosyltransf_2"/>
</dbReference>
<dbReference type="Gene3D" id="3.90.550.10">
    <property type="entry name" value="Spore Coat Polysaccharide Biosynthesis Protein SpsA, Chain A"/>
    <property type="match status" value="1"/>
</dbReference>
<dbReference type="InterPro" id="IPR001173">
    <property type="entry name" value="Glyco_trans_2-like"/>
</dbReference>
<dbReference type="RefSeq" id="WP_145290686.1">
    <property type="nucleotide sequence ID" value="NZ_CP036318.1"/>
</dbReference>
<dbReference type="Proteomes" id="UP000316770">
    <property type="component" value="Chromosome"/>
</dbReference>
<gene>
    <name evidence="2" type="primary">epsJ_2</name>
    <name evidence="2" type="ORF">Mal33_53480</name>
</gene>
<reference evidence="2 3" key="1">
    <citation type="submission" date="2019-02" db="EMBL/GenBank/DDBJ databases">
        <title>Deep-cultivation of Planctomycetes and their phenomic and genomic characterization uncovers novel biology.</title>
        <authorList>
            <person name="Wiegand S."/>
            <person name="Jogler M."/>
            <person name="Boedeker C."/>
            <person name="Pinto D."/>
            <person name="Vollmers J."/>
            <person name="Rivas-Marin E."/>
            <person name="Kohn T."/>
            <person name="Peeters S.H."/>
            <person name="Heuer A."/>
            <person name="Rast P."/>
            <person name="Oberbeckmann S."/>
            <person name="Bunk B."/>
            <person name="Jeske O."/>
            <person name="Meyerdierks A."/>
            <person name="Storesund J.E."/>
            <person name="Kallscheuer N."/>
            <person name="Luecker S."/>
            <person name="Lage O.M."/>
            <person name="Pohl T."/>
            <person name="Merkel B.J."/>
            <person name="Hornburger P."/>
            <person name="Mueller R.-W."/>
            <person name="Bruemmer F."/>
            <person name="Labrenz M."/>
            <person name="Spormann A.M."/>
            <person name="Op den Camp H."/>
            <person name="Overmann J."/>
            <person name="Amann R."/>
            <person name="Jetten M.S.M."/>
            <person name="Mascher T."/>
            <person name="Medema M.H."/>
            <person name="Devos D.P."/>
            <person name="Kaster A.-K."/>
            <person name="Ovreas L."/>
            <person name="Rohde M."/>
            <person name="Galperin M.Y."/>
            <person name="Jogler C."/>
        </authorList>
    </citation>
    <scope>NUCLEOTIDE SEQUENCE [LARGE SCALE GENOMIC DNA]</scope>
    <source>
        <strain evidence="2 3">Mal33</strain>
    </source>
</reference>
<evidence type="ECO:0000313" key="3">
    <source>
        <dbReference type="Proteomes" id="UP000316770"/>
    </source>
</evidence>
<dbReference type="AlphaFoldDB" id="A0A518J1V6"/>
<evidence type="ECO:0000259" key="1">
    <source>
        <dbReference type="Pfam" id="PF00535"/>
    </source>
</evidence>
<dbReference type="PANTHER" id="PTHR43685:SF11">
    <property type="entry name" value="GLYCOSYLTRANSFERASE TAGX-RELATED"/>
    <property type="match status" value="1"/>
</dbReference>
<name>A0A518J1V6_9BACT</name>
<keyword evidence="3" id="KW-1185">Reference proteome</keyword>
<dbReference type="SUPFAM" id="SSF53448">
    <property type="entry name" value="Nucleotide-diphospho-sugar transferases"/>
    <property type="match status" value="1"/>
</dbReference>
<keyword evidence="2" id="KW-0328">Glycosyltransferase</keyword>
<dbReference type="EMBL" id="CP036318">
    <property type="protein sequence ID" value="QDV59320.1"/>
    <property type="molecule type" value="Genomic_DNA"/>
</dbReference>
<sequence>MPPINTDSNSASLVSVVIPCFNAERWIAESIDGCLVQTHTNTEIIVVDDGSTDGSAAIVQGYDDRVRLIRQPNSGACVARNVGFVASSGAYIQFLDADDYLYPTKIERQLLLMQMRDCDAVYGDWQHQHHEPDGRIWKQEPAVSGRQNDVLESLLGGWWVSPAALLFHRRIVERVGGWDETLAAAQDRDFFTQVALDTNRIEYQPGCDAVYRRYGDVTVSTSSIERYVQNHLAVTQKIEADLGARGRLTEQYKKALARSYFYLARNAAKFNIKFADEIQLNSSRLDITFHPSESMSYNIIYRLFGFRNAERCAAISRKLGI</sequence>
<evidence type="ECO:0000313" key="2">
    <source>
        <dbReference type="EMBL" id="QDV59320.1"/>
    </source>
</evidence>
<dbReference type="InterPro" id="IPR029044">
    <property type="entry name" value="Nucleotide-diphossugar_trans"/>
</dbReference>
<proteinExistence type="predicted"/>
<organism evidence="2 3">
    <name type="scientific">Rosistilla oblonga</name>
    <dbReference type="NCBI Taxonomy" id="2527990"/>
    <lineage>
        <taxon>Bacteria</taxon>
        <taxon>Pseudomonadati</taxon>
        <taxon>Planctomycetota</taxon>
        <taxon>Planctomycetia</taxon>
        <taxon>Pirellulales</taxon>
        <taxon>Pirellulaceae</taxon>
        <taxon>Rosistilla</taxon>
    </lineage>
</organism>
<feature type="domain" description="Glycosyltransferase 2-like" evidence="1">
    <location>
        <begin position="15"/>
        <end position="146"/>
    </location>
</feature>
<dbReference type="GO" id="GO:0016757">
    <property type="term" value="F:glycosyltransferase activity"/>
    <property type="evidence" value="ECO:0007669"/>
    <property type="project" value="UniProtKB-KW"/>
</dbReference>
<dbReference type="PANTHER" id="PTHR43685">
    <property type="entry name" value="GLYCOSYLTRANSFERASE"/>
    <property type="match status" value="1"/>
</dbReference>
<protein>
    <submittedName>
        <fullName evidence="2">Putative glycosyltransferase EpsJ</fullName>
        <ecNumber evidence="2">2.4.-.-</ecNumber>
    </submittedName>
</protein>
<dbReference type="Pfam" id="PF00535">
    <property type="entry name" value="Glycos_transf_2"/>
    <property type="match status" value="1"/>
</dbReference>
<dbReference type="EC" id="2.4.-.-" evidence="2"/>